<dbReference type="EMBL" id="JACKWZ010000323">
    <property type="protein sequence ID" value="KAF9409354.1"/>
    <property type="molecule type" value="Genomic_DNA"/>
</dbReference>
<dbReference type="InterPro" id="IPR033446">
    <property type="entry name" value="ZCCHC24_Znf-3CxxC"/>
</dbReference>
<dbReference type="SMART" id="SM01328">
    <property type="entry name" value="zf-3CxxC"/>
    <property type="match status" value="1"/>
</dbReference>
<evidence type="ECO:0000313" key="7">
    <source>
        <dbReference type="Proteomes" id="UP000648187"/>
    </source>
</evidence>
<reference evidence="6" key="1">
    <citation type="submission" date="2020-08" db="EMBL/GenBank/DDBJ databases">
        <title>Spodoptera exigua strain:BAW_Kor-Di-RS1 Genome sequencing and assembly.</title>
        <authorList>
            <person name="Kim J."/>
            <person name="Nam H.Y."/>
            <person name="Kwon M."/>
            <person name="Choi J.H."/>
            <person name="Cho S.R."/>
            <person name="Kim G.-H."/>
        </authorList>
    </citation>
    <scope>NUCLEOTIDE SEQUENCE</scope>
    <source>
        <strain evidence="6">BAW_Kor-Di-RS1</strain>
        <tissue evidence="6">Whole-body</tissue>
    </source>
</reference>
<dbReference type="Pfam" id="PF17180">
    <property type="entry name" value="Zn_ribbon_3CxxC_2"/>
    <property type="match status" value="1"/>
</dbReference>
<evidence type="ECO:0000259" key="5">
    <source>
        <dbReference type="SMART" id="SM01328"/>
    </source>
</evidence>
<evidence type="ECO:0000256" key="2">
    <source>
        <dbReference type="ARBA" id="ARBA00022771"/>
    </source>
</evidence>
<evidence type="ECO:0000256" key="4">
    <source>
        <dbReference type="SAM" id="MobiDB-lite"/>
    </source>
</evidence>
<keyword evidence="1" id="KW-0479">Metal-binding</keyword>
<feature type="domain" description="3CxxC-type" evidence="5">
    <location>
        <begin position="40"/>
        <end position="108"/>
    </location>
</feature>
<comment type="caution">
    <text evidence="6">The sequence shown here is derived from an EMBL/GenBank/DDBJ whole genome shotgun (WGS) entry which is preliminary data.</text>
</comment>
<keyword evidence="3" id="KW-0862">Zinc</keyword>
<name>A0A835L0R7_SPOEX</name>
<keyword evidence="7" id="KW-1185">Reference proteome</keyword>
<evidence type="ECO:0000256" key="3">
    <source>
        <dbReference type="ARBA" id="ARBA00022833"/>
    </source>
</evidence>
<protein>
    <recommendedName>
        <fullName evidence="5">3CxxC-type domain-containing protein</fullName>
    </recommendedName>
</protein>
<dbReference type="AlphaFoldDB" id="A0A835L0R7"/>
<dbReference type="GO" id="GO:0008270">
    <property type="term" value="F:zinc ion binding"/>
    <property type="evidence" value="ECO:0007669"/>
    <property type="project" value="UniProtKB-KW"/>
</dbReference>
<gene>
    <name evidence="6" type="ORF">HW555_011248</name>
</gene>
<dbReference type="InterPro" id="IPR027377">
    <property type="entry name" value="ZAR1/RTP1-5-like_Znf-3CxxC"/>
</dbReference>
<evidence type="ECO:0000256" key="1">
    <source>
        <dbReference type="ARBA" id="ARBA00022723"/>
    </source>
</evidence>
<evidence type="ECO:0000313" key="6">
    <source>
        <dbReference type="EMBL" id="KAF9409354.1"/>
    </source>
</evidence>
<accession>A0A835L0R7</accession>
<keyword evidence="2" id="KW-0863">Zinc-finger</keyword>
<feature type="region of interest" description="Disordered" evidence="4">
    <location>
        <begin position="1"/>
        <end position="21"/>
    </location>
</feature>
<sequence length="118" mass="14074">MGGCWSSKSDGGRSTAYVRSSFRDERTHRVPEVRPEKLKPLYGEYRCGRCKNFWTSRLSWPNKYQQCKRCKSYVHPKNQRELRPTDYKRGYEVGLEHPREFCEMCKKMGKYCATYSPQ</sequence>
<proteinExistence type="predicted"/>
<dbReference type="Proteomes" id="UP000648187">
    <property type="component" value="Unassembled WGS sequence"/>
</dbReference>
<organism evidence="6 7">
    <name type="scientific">Spodoptera exigua</name>
    <name type="common">Beet armyworm</name>
    <name type="synonym">Noctua fulgens</name>
    <dbReference type="NCBI Taxonomy" id="7107"/>
    <lineage>
        <taxon>Eukaryota</taxon>
        <taxon>Metazoa</taxon>
        <taxon>Ecdysozoa</taxon>
        <taxon>Arthropoda</taxon>
        <taxon>Hexapoda</taxon>
        <taxon>Insecta</taxon>
        <taxon>Pterygota</taxon>
        <taxon>Neoptera</taxon>
        <taxon>Endopterygota</taxon>
        <taxon>Lepidoptera</taxon>
        <taxon>Glossata</taxon>
        <taxon>Ditrysia</taxon>
        <taxon>Noctuoidea</taxon>
        <taxon>Noctuidae</taxon>
        <taxon>Amphipyrinae</taxon>
        <taxon>Spodoptera</taxon>
    </lineage>
</organism>